<protein>
    <recommendedName>
        <fullName evidence="1">BAAT/Acyl-CoA thioester hydrolase C-terminal domain-containing protein</fullName>
    </recommendedName>
</protein>
<dbReference type="HOGENOM" id="CLU_2116737_0_0_9"/>
<evidence type="ECO:0000313" key="3">
    <source>
        <dbReference type="Proteomes" id="UP000007969"/>
    </source>
</evidence>
<organism evidence="2 3">
    <name type="scientific">Clostridium kluyveri (strain NBRC 12016)</name>
    <dbReference type="NCBI Taxonomy" id="583346"/>
    <lineage>
        <taxon>Bacteria</taxon>
        <taxon>Bacillati</taxon>
        <taxon>Bacillota</taxon>
        <taxon>Clostridia</taxon>
        <taxon>Eubacteriales</taxon>
        <taxon>Clostridiaceae</taxon>
        <taxon>Clostridium</taxon>
    </lineage>
</organism>
<name>B9E486_CLOK1</name>
<dbReference type="InterPro" id="IPR014940">
    <property type="entry name" value="BAAT_C"/>
</dbReference>
<dbReference type="Pfam" id="PF08840">
    <property type="entry name" value="BAAT_C"/>
    <property type="match status" value="1"/>
</dbReference>
<dbReference type="KEGG" id="ckr:CKR_2260"/>
<dbReference type="InterPro" id="IPR029058">
    <property type="entry name" value="AB_hydrolase_fold"/>
</dbReference>
<dbReference type="Gene3D" id="3.40.50.1820">
    <property type="entry name" value="alpha/beta hydrolase"/>
    <property type="match status" value="1"/>
</dbReference>
<dbReference type="Proteomes" id="UP000007969">
    <property type="component" value="Chromosome"/>
</dbReference>
<sequence length="118" mass="13422">MVIIMEKLFKSLDTELEILDYKIKSDKIIITLVSNRKNVVCPYYNQASQNVELLTCDKMGHPMPAPYIIPISETLSINMMGGVFSSGGTIEGNAEGQFKSWQRTIEFFMEPLLKKLEK</sequence>
<proteinExistence type="predicted"/>
<dbReference type="AlphaFoldDB" id="B9E486"/>
<reference evidence="3" key="1">
    <citation type="submission" date="2005-09" db="EMBL/GenBank/DDBJ databases">
        <title>Complete genome sequence of Clostridium kluyveri and comparative genomics of Clostridia species.</title>
        <authorList>
            <person name="Inui M."/>
            <person name="Nonaka H."/>
            <person name="Shinoda Y."/>
            <person name="Ikenaga Y."/>
            <person name="Abe M."/>
            <person name="Naito K."/>
            <person name="Vertes A.A."/>
            <person name="Yukawa H."/>
        </authorList>
    </citation>
    <scope>NUCLEOTIDE SEQUENCE [LARGE SCALE GENOMIC DNA]</scope>
    <source>
        <strain evidence="3">NBRC 12016</strain>
    </source>
</reference>
<gene>
    <name evidence="2" type="ordered locus">CKR_2260</name>
</gene>
<evidence type="ECO:0000313" key="2">
    <source>
        <dbReference type="EMBL" id="BAH07311.1"/>
    </source>
</evidence>
<dbReference type="EMBL" id="AP009049">
    <property type="protein sequence ID" value="BAH07311.1"/>
    <property type="molecule type" value="Genomic_DNA"/>
</dbReference>
<feature type="domain" description="BAAT/Acyl-CoA thioester hydrolase C-terminal" evidence="1">
    <location>
        <begin position="46"/>
        <end position="112"/>
    </location>
</feature>
<evidence type="ECO:0000259" key="1">
    <source>
        <dbReference type="Pfam" id="PF08840"/>
    </source>
</evidence>
<accession>B9E486</accession>